<proteinExistence type="predicted"/>
<dbReference type="SUPFAM" id="SSF53822">
    <property type="entry name" value="Periplasmic binding protein-like I"/>
    <property type="match status" value="1"/>
</dbReference>
<accession>A0A8I0P301</accession>
<dbReference type="Gene3D" id="3.40.50.2300">
    <property type="match status" value="1"/>
</dbReference>
<sequence length="101" mass="10566">MRQQHAAAVLLVGGARQGEAYRRRMAGYATALDAVGSRLVLVGRPPLPGDLPVTVVQYDNRGGAFQAADHLLTAGHRSTLSATAPPHSANTTRGSRPARLA</sequence>
<protein>
    <submittedName>
        <fullName evidence="2">LacI family transcriptional regulator</fullName>
    </submittedName>
</protein>
<evidence type="ECO:0000313" key="3">
    <source>
        <dbReference type="Proteomes" id="UP000629287"/>
    </source>
</evidence>
<reference evidence="2 3" key="1">
    <citation type="submission" date="2020-10" db="EMBL/GenBank/DDBJ databases">
        <title>Sequencing the genomes of 1000 actinobacteria strains.</title>
        <authorList>
            <person name="Klenk H.-P."/>
        </authorList>
    </citation>
    <scope>NUCLEOTIDE SEQUENCE [LARGE SCALE GENOMIC DNA]</scope>
    <source>
        <strain evidence="2 3">DSM 41803</strain>
    </source>
</reference>
<dbReference type="GeneID" id="96768317"/>
<feature type="compositionally biased region" description="Polar residues" evidence="1">
    <location>
        <begin position="77"/>
        <end position="94"/>
    </location>
</feature>
<name>A0A8I0P301_9ACTN</name>
<feature type="region of interest" description="Disordered" evidence="1">
    <location>
        <begin position="77"/>
        <end position="101"/>
    </location>
</feature>
<dbReference type="Proteomes" id="UP000629287">
    <property type="component" value="Unassembled WGS sequence"/>
</dbReference>
<organism evidence="2 3">
    <name type="scientific">Streptomyces stelliscabiei</name>
    <dbReference type="NCBI Taxonomy" id="146820"/>
    <lineage>
        <taxon>Bacteria</taxon>
        <taxon>Bacillati</taxon>
        <taxon>Actinomycetota</taxon>
        <taxon>Actinomycetes</taxon>
        <taxon>Kitasatosporales</taxon>
        <taxon>Streptomycetaceae</taxon>
        <taxon>Streptomyces</taxon>
    </lineage>
</organism>
<dbReference type="EMBL" id="JADBGF010000001">
    <property type="protein sequence ID" value="MBE1595336.1"/>
    <property type="molecule type" value="Genomic_DNA"/>
</dbReference>
<gene>
    <name evidence="2" type="ORF">H4687_001465</name>
</gene>
<comment type="caution">
    <text evidence="2">The sequence shown here is derived from an EMBL/GenBank/DDBJ whole genome shotgun (WGS) entry which is preliminary data.</text>
</comment>
<dbReference type="OrthoDB" id="3226810at2"/>
<evidence type="ECO:0000313" key="2">
    <source>
        <dbReference type="EMBL" id="MBE1595336.1"/>
    </source>
</evidence>
<dbReference type="RefSeq" id="WP_046917727.1">
    <property type="nucleotide sequence ID" value="NZ_JADBGF010000001.1"/>
</dbReference>
<keyword evidence="3" id="KW-1185">Reference proteome</keyword>
<dbReference type="InterPro" id="IPR028082">
    <property type="entry name" value="Peripla_BP_I"/>
</dbReference>
<evidence type="ECO:0000256" key="1">
    <source>
        <dbReference type="SAM" id="MobiDB-lite"/>
    </source>
</evidence>
<dbReference type="AlphaFoldDB" id="A0A8I0P301"/>